<comment type="similarity">
    <text evidence="2 6">Belongs to the TVP23 family.</text>
</comment>
<gene>
    <name evidence="8" type="ORF">MCOS_LOCUS6468</name>
</gene>
<protein>
    <recommendedName>
        <fullName evidence="6">Golgi apparatus membrane protein TVP23 homolog</fullName>
    </recommendedName>
</protein>
<dbReference type="GO" id="GO:0016192">
    <property type="term" value="P:vesicle-mediated transport"/>
    <property type="evidence" value="ECO:0007669"/>
    <property type="project" value="TreeGrafter"/>
</dbReference>
<keyword evidence="3 6" id="KW-0812">Transmembrane</keyword>
<dbReference type="GO" id="GO:0000139">
    <property type="term" value="C:Golgi membrane"/>
    <property type="evidence" value="ECO:0007669"/>
    <property type="project" value="TreeGrafter"/>
</dbReference>
<reference evidence="8 9" key="1">
    <citation type="submission" date="2018-10" db="EMBL/GenBank/DDBJ databases">
        <authorList>
            <consortium name="Pathogen Informatics"/>
        </authorList>
    </citation>
    <scope>NUCLEOTIDE SEQUENCE [LARGE SCALE GENOMIC DNA]</scope>
</reference>
<dbReference type="Pfam" id="PF05832">
    <property type="entry name" value="DUF846"/>
    <property type="match status" value="1"/>
</dbReference>
<sequence length="234" mass="25802">MDANSRDDVVLTLTQDDDALVHEQVRRRRLALICHFSARSIALLFYLFCSWFTTAFIAPVVILLTLFAVDFWLVKNVSGRLLVGLRWWNSIDTETGASKWVFESAPKDNPGGVPLSTREQARKKSAARLFWLGLLVFPLIWAILVLVAVFSLKLAWCLVALSALFACSVNAYGYLRCRFKSTPILGGESSSSSSSLRGILSASLAKSVISDLWSGGDEGQRTQPQPQSTLTSVV</sequence>
<evidence type="ECO:0000256" key="5">
    <source>
        <dbReference type="ARBA" id="ARBA00023136"/>
    </source>
</evidence>
<evidence type="ECO:0000256" key="6">
    <source>
        <dbReference type="RuleBase" id="RU361206"/>
    </source>
</evidence>
<dbReference type="AlphaFoldDB" id="A0A0R3UGT2"/>
<feature type="transmembrane region" description="Helical" evidence="6">
    <location>
        <begin position="54"/>
        <end position="74"/>
    </location>
</feature>
<dbReference type="EMBL" id="UXSR01005264">
    <property type="protein sequence ID" value="VDD80465.1"/>
    <property type="molecule type" value="Genomic_DNA"/>
</dbReference>
<dbReference type="STRING" id="53468.A0A0R3UGT2"/>
<dbReference type="Proteomes" id="UP000267029">
    <property type="component" value="Unassembled WGS sequence"/>
</dbReference>
<proteinExistence type="inferred from homology"/>
<feature type="transmembrane region" description="Helical" evidence="6">
    <location>
        <begin position="129"/>
        <end position="150"/>
    </location>
</feature>
<evidence type="ECO:0000313" key="8">
    <source>
        <dbReference type="EMBL" id="VDD80465.1"/>
    </source>
</evidence>
<dbReference type="PANTHER" id="PTHR13019:SF25">
    <property type="entry name" value="GOLGI APPARATUS MEMBRANE PROTEIN TVP23 HOMOLOG"/>
    <property type="match status" value="1"/>
</dbReference>
<feature type="region of interest" description="Disordered" evidence="7">
    <location>
        <begin position="215"/>
        <end position="234"/>
    </location>
</feature>
<keyword evidence="5 6" id="KW-0472">Membrane</keyword>
<reference evidence="10" key="2">
    <citation type="submission" date="2019-11" db="UniProtKB">
        <authorList>
            <consortium name="WormBaseParasite"/>
        </authorList>
    </citation>
    <scope>IDENTIFICATION</scope>
</reference>
<evidence type="ECO:0000256" key="2">
    <source>
        <dbReference type="ARBA" id="ARBA00005467"/>
    </source>
</evidence>
<evidence type="ECO:0000256" key="4">
    <source>
        <dbReference type="ARBA" id="ARBA00022989"/>
    </source>
</evidence>
<comment type="subcellular location">
    <subcellularLocation>
        <location evidence="1 6">Membrane</location>
        <topology evidence="1 6">Multi-pass membrane protein</topology>
    </subcellularLocation>
</comment>
<accession>A0A0R3UGT2</accession>
<keyword evidence="4 6" id="KW-1133">Transmembrane helix</keyword>
<name>A0A0R3UGT2_MESCO</name>
<organism evidence="8 9">
    <name type="scientific">Mesocestoides corti</name>
    <name type="common">Flatworm</name>
    <dbReference type="NCBI Taxonomy" id="53468"/>
    <lineage>
        <taxon>Eukaryota</taxon>
        <taxon>Metazoa</taxon>
        <taxon>Spiralia</taxon>
        <taxon>Lophotrochozoa</taxon>
        <taxon>Platyhelminthes</taxon>
        <taxon>Cestoda</taxon>
        <taxon>Eucestoda</taxon>
        <taxon>Cyclophyllidea</taxon>
        <taxon>Mesocestoididae</taxon>
        <taxon>Mesocestoides</taxon>
    </lineage>
</organism>
<evidence type="ECO:0000256" key="7">
    <source>
        <dbReference type="SAM" id="MobiDB-lite"/>
    </source>
</evidence>
<keyword evidence="9" id="KW-1185">Reference proteome</keyword>
<evidence type="ECO:0000313" key="9">
    <source>
        <dbReference type="Proteomes" id="UP000267029"/>
    </source>
</evidence>
<dbReference type="PANTHER" id="PTHR13019">
    <property type="entry name" value="GOLGI APPARATUS MEMBRANE PROTEIN TVP23"/>
    <property type="match status" value="1"/>
</dbReference>
<evidence type="ECO:0000256" key="1">
    <source>
        <dbReference type="ARBA" id="ARBA00004141"/>
    </source>
</evidence>
<dbReference type="WBParaSite" id="MCU_002043-RA">
    <property type="protein sequence ID" value="MCU_002043-RA"/>
    <property type="gene ID" value="MCU_002043"/>
</dbReference>
<evidence type="ECO:0000256" key="3">
    <source>
        <dbReference type="ARBA" id="ARBA00022692"/>
    </source>
</evidence>
<dbReference type="GO" id="GO:0009306">
    <property type="term" value="P:protein secretion"/>
    <property type="evidence" value="ECO:0007669"/>
    <property type="project" value="TreeGrafter"/>
</dbReference>
<feature type="transmembrane region" description="Helical" evidence="6">
    <location>
        <begin position="156"/>
        <end position="175"/>
    </location>
</feature>
<feature type="compositionally biased region" description="Polar residues" evidence="7">
    <location>
        <begin position="221"/>
        <end position="234"/>
    </location>
</feature>
<dbReference type="InterPro" id="IPR008564">
    <property type="entry name" value="TVP23-like"/>
</dbReference>
<evidence type="ECO:0000313" key="10">
    <source>
        <dbReference type="WBParaSite" id="MCU_002043-RA"/>
    </source>
</evidence>
<dbReference type="OrthoDB" id="2151161at2759"/>